<evidence type="ECO:0000256" key="2">
    <source>
        <dbReference type="SAM" id="SignalP"/>
    </source>
</evidence>
<comment type="caution">
    <text evidence="4">The sequence shown here is derived from an EMBL/GenBank/DDBJ whole genome shotgun (WGS) entry which is preliminary data.</text>
</comment>
<accession>A0A139MXH3</accession>
<dbReference type="GO" id="GO:0008745">
    <property type="term" value="F:N-acetylmuramoyl-L-alanine amidase activity"/>
    <property type="evidence" value="ECO:0007669"/>
    <property type="project" value="UniProtKB-EC"/>
</dbReference>
<evidence type="ECO:0000313" key="5">
    <source>
        <dbReference type="Proteomes" id="UP000070377"/>
    </source>
</evidence>
<dbReference type="STRING" id="45634.SCRDD08_01945"/>
<evidence type="ECO:0000256" key="1">
    <source>
        <dbReference type="SAM" id="MobiDB-lite"/>
    </source>
</evidence>
<organism evidence="4 5">
    <name type="scientific">Streptococcus cristatus</name>
    <dbReference type="NCBI Taxonomy" id="45634"/>
    <lineage>
        <taxon>Bacteria</taxon>
        <taxon>Bacillati</taxon>
        <taxon>Bacillota</taxon>
        <taxon>Bacilli</taxon>
        <taxon>Lactobacillales</taxon>
        <taxon>Streptococcaceae</taxon>
        <taxon>Streptococcus</taxon>
    </lineage>
</organism>
<keyword evidence="4" id="KW-0378">Hydrolase</keyword>
<evidence type="ECO:0000313" key="4">
    <source>
        <dbReference type="EMBL" id="KXT68475.1"/>
    </source>
</evidence>
<dbReference type="EC" id="3.5.1.28" evidence="4"/>
<feature type="compositionally biased region" description="Basic and acidic residues" evidence="1">
    <location>
        <begin position="60"/>
        <end position="92"/>
    </location>
</feature>
<dbReference type="Proteomes" id="UP000070377">
    <property type="component" value="Unassembled WGS sequence"/>
</dbReference>
<dbReference type="Pfam" id="PF08481">
    <property type="entry name" value="GBS_Bsp-like"/>
    <property type="match status" value="8"/>
</dbReference>
<dbReference type="InterPro" id="IPR013688">
    <property type="entry name" value="GBS_Bsp-like"/>
</dbReference>
<feature type="domain" description="Peptidase C39-like" evidence="3">
    <location>
        <begin position="979"/>
        <end position="1115"/>
    </location>
</feature>
<sequence>MKTKGLVYLASTAILLAASANSVFADETNQAANDRQQTEPSVAVTNRDASKQSEPASKPSEVDSETKKDSGVSEASLGKDEKVASSSSEKEGNSPIEQPKNDLATVPSEDISSGRASFRSVTASSDKPQEAETRAESEPKARVSRAVDDKPQGTINITNVDPNAGTFDVYVTNISSPKPIKKVALPTWSSVNGQDDIIWYDAKRQVDGTYKISVTARDHKMSTGEYNIHLYYLLEDNQLVGVGGTKTTVTIGKPQGKIDIVNNNPDTGSFDVVVSGVSNPYGVKKVVVPVWSSVNGQDDLVWYEAQRQTNGNYTVTVKASHHKNSLGEYNIHLYYVQDNGQLVGVGGTTTTVSKAQPKGTLKIENNNPDTGSFDVVVSGVSSPYGVKEVKLPTWSSDKGQDDLIWYTAVKQADGTYRATVKAVNHKKSTGEYNVHLYYIQDDGQLVGVGGTRTIVSLSHPKGTLKIENNDPATGSFDVVVSNASNPFGVKEVKLPTWSNDKGQDDLVWHTAIKQSDGTYRARIQARDHKYSLGDYTVHLYYIQDDGQLVGVAGTQFSLAAKPKGSLEIENNNPDTGSFDVVVSDVVSPFGVKSVHLPIWSSDKGQDDIVWYTATKQSDGTYRASIQARNHKMSTGEYHIHLYYLQDNGQMIGVSGTTTTVSVAKPKGTLTIANNNPTTGSFDVVVSGVSSPEGVREVLLPTWSSTNGQDDIIWYRAVKQADGTYKMNIKASDHKYSTGEYNVHLYYVGNNGQLVGVGGTKTTVSLGTPKGKLTIQNNNQQTGTFEVVVSEVENAYGVKEVKLPTWSSANGQDDIIWYTAVKQADGTYKAQVNLRDHKYSTGEYNIHLYYVQNNGRMVGVGGTKTTANVASEHIKPTGQITIKNNNPRLGTFEVVVTNVYSPKGVKEVKLPTWSSVNGQDDIVWYRAQRQADGSYKALVRTSSHKYSTGEYNIHLYYVQNDGSLVGVGGTTTTVSRGVYDTPYYSQRDPRWAGLYYGKYNLAATGCVPTTLAMTISGITGQTVLPTTVADFLYHHTDSFNKNGLFGTSSKGIVQGAQNWGLTTDVLHSSAALKEALAAGHHVMAAVGNSVFASYPVTHEIVLRGYQNGQTQVYDPYNANNNGWYSVDYIFGSKSGAPEDNTEGSPFISVRA</sequence>
<proteinExistence type="predicted"/>
<evidence type="ECO:0000259" key="3">
    <source>
        <dbReference type="Pfam" id="PF13529"/>
    </source>
</evidence>
<dbReference type="AlphaFoldDB" id="A0A139MXH3"/>
<dbReference type="EMBL" id="LQRD01000072">
    <property type="protein sequence ID" value="KXT68475.1"/>
    <property type="molecule type" value="Genomic_DNA"/>
</dbReference>
<dbReference type="Gene3D" id="2.60.40.3760">
    <property type="match status" value="8"/>
</dbReference>
<keyword evidence="2" id="KW-0732">Signal</keyword>
<feature type="chain" id="PRO_5007487990" evidence="2">
    <location>
        <begin position="26"/>
        <end position="1150"/>
    </location>
</feature>
<gene>
    <name evidence="4" type="ORF">SCRDD08_01945</name>
</gene>
<dbReference type="Gene3D" id="3.90.70.10">
    <property type="entry name" value="Cysteine proteinases"/>
    <property type="match status" value="1"/>
</dbReference>
<reference evidence="4 5" key="1">
    <citation type="submission" date="2016-01" db="EMBL/GenBank/DDBJ databases">
        <title>Highly variable Streptococcus oralis are common among viridans streptococci isolated from primates.</title>
        <authorList>
            <person name="Denapaite D."/>
            <person name="Rieger M."/>
            <person name="Koendgen S."/>
            <person name="Brueckner R."/>
            <person name="Ochigava I."/>
            <person name="Kappeler P."/>
            <person name="Maetz-Rensing K."/>
            <person name="Leendertz F."/>
            <person name="Hakenbeck R."/>
        </authorList>
    </citation>
    <scope>NUCLEOTIDE SEQUENCE [LARGE SCALE GENOMIC DNA]</scope>
    <source>
        <strain evidence="4 5">DD08</strain>
    </source>
</reference>
<protein>
    <submittedName>
        <fullName evidence="4">N-acetylmuramoyl-L-alanine amidase</fullName>
        <ecNumber evidence="4">3.5.1.28</ecNumber>
    </submittedName>
</protein>
<feature type="compositionally biased region" description="Polar residues" evidence="1">
    <location>
        <begin position="28"/>
        <end position="44"/>
    </location>
</feature>
<feature type="compositionally biased region" description="Polar residues" evidence="1">
    <location>
        <begin position="110"/>
        <end position="126"/>
    </location>
</feature>
<dbReference type="Pfam" id="PF13529">
    <property type="entry name" value="Peptidase_C39_2"/>
    <property type="match status" value="1"/>
</dbReference>
<feature type="region of interest" description="Disordered" evidence="1">
    <location>
        <begin position="28"/>
        <end position="154"/>
    </location>
</feature>
<dbReference type="RefSeq" id="WP_061423485.1">
    <property type="nucleotide sequence ID" value="NZ_KQ969064.1"/>
</dbReference>
<dbReference type="InterPro" id="IPR039564">
    <property type="entry name" value="Peptidase_C39-like"/>
</dbReference>
<feature type="signal peptide" evidence="2">
    <location>
        <begin position="1"/>
        <end position="25"/>
    </location>
</feature>
<name>A0A139MXH3_STRCR</name>
<dbReference type="PATRIC" id="fig|45634.12.peg.2025"/>
<feature type="compositionally biased region" description="Basic and acidic residues" evidence="1">
    <location>
        <begin position="127"/>
        <end position="151"/>
    </location>
</feature>